<dbReference type="PANTHER" id="PTHR34203">
    <property type="entry name" value="METHYLTRANSFERASE, FKBM FAMILY PROTEIN"/>
    <property type="match status" value="1"/>
</dbReference>
<keyword evidence="4" id="KW-0808">Transferase</keyword>
<feature type="domain" description="Methyltransferase FkbM" evidence="1">
    <location>
        <begin position="153"/>
        <end position="324"/>
    </location>
</feature>
<dbReference type="NCBIfam" id="TIGR01444">
    <property type="entry name" value="fkbM_fam"/>
    <property type="match status" value="1"/>
</dbReference>
<dbReference type="PANTHER" id="PTHR34203:SF13">
    <property type="entry name" value="EXPRESSED PROTEIN"/>
    <property type="match status" value="1"/>
</dbReference>
<dbReference type="EMBL" id="CAMXCT020003735">
    <property type="protein sequence ID" value="CAL1159339.1"/>
    <property type="molecule type" value="Genomic_DNA"/>
</dbReference>
<protein>
    <submittedName>
        <fullName evidence="4">Methyltransferase FkbM domain-containing protein</fullName>
    </submittedName>
</protein>
<reference evidence="3" key="2">
    <citation type="submission" date="2024-04" db="EMBL/GenBank/DDBJ databases">
        <authorList>
            <person name="Chen Y."/>
            <person name="Shah S."/>
            <person name="Dougan E. K."/>
            <person name="Thang M."/>
            <person name="Chan C."/>
        </authorList>
    </citation>
    <scope>NUCLEOTIDE SEQUENCE [LARGE SCALE GENOMIC DNA]</scope>
</reference>
<organism evidence="2">
    <name type="scientific">Cladocopium goreaui</name>
    <dbReference type="NCBI Taxonomy" id="2562237"/>
    <lineage>
        <taxon>Eukaryota</taxon>
        <taxon>Sar</taxon>
        <taxon>Alveolata</taxon>
        <taxon>Dinophyceae</taxon>
        <taxon>Suessiales</taxon>
        <taxon>Symbiodiniaceae</taxon>
        <taxon>Cladocopium</taxon>
    </lineage>
</organism>
<dbReference type="GO" id="GO:0008168">
    <property type="term" value="F:methyltransferase activity"/>
    <property type="evidence" value="ECO:0007669"/>
    <property type="project" value="UniProtKB-KW"/>
</dbReference>
<reference evidence="2" key="1">
    <citation type="submission" date="2022-10" db="EMBL/GenBank/DDBJ databases">
        <authorList>
            <person name="Chen Y."/>
            <person name="Dougan E. K."/>
            <person name="Chan C."/>
            <person name="Rhodes N."/>
            <person name="Thang M."/>
        </authorList>
    </citation>
    <scope>NUCLEOTIDE SEQUENCE</scope>
</reference>
<evidence type="ECO:0000313" key="4">
    <source>
        <dbReference type="EMBL" id="CAL4793276.1"/>
    </source>
</evidence>
<dbReference type="Gene3D" id="3.40.50.150">
    <property type="entry name" value="Vaccinia Virus protein VP39"/>
    <property type="match status" value="1"/>
</dbReference>
<dbReference type="Proteomes" id="UP001152797">
    <property type="component" value="Unassembled WGS sequence"/>
</dbReference>
<proteinExistence type="predicted"/>
<dbReference type="GO" id="GO:0032259">
    <property type="term" value="P:methylation"/>
    <property type="evidence" value="ECO:0007669"/>
    <property type="project" value="UniProtKB-KW"/>
</dbReference>
<gene>
    <name evidence="2" type="ORF">C1SCF055_LOCUS31648</name>
</gene>
<dbReference type="SUPFAM" id="SSF53335">
    <property type="entry name" value="S-adenosyl-L-methionine-dependent methyltransferases"/>
    <property type="match status" value="1"/>
</dbReference>
<name>A0A9P1GAB5_9DINO</name>
<evidence type="ECO:0000259" key="1">
    <source>
        <dbReference type="Pfam" id="PF05050"/>
    </source>
</evidence>
<accession>A0A9P1GAB5</accession>
<dbReference type="EMBL" id="CAMXCT030003735">
    <property type="protein sequence ID" value="CAL4793276.1"/>
    <property type="molecule type" value="Genomic_DNA"/>
</dbReference>
<dbReference type="AlphaFoldDB" id="A0A9P1GAB5"/>
<evidence type="ECO:0000313" key="3">
    <source>
        <dbReference type="EMBL" id="CAL1159339.1"/>
    </source>
</evidence>
<dbReference type="InterPro" id="IPR052514">
    <property type="entry name" value="SAM-dependent_MTase"/>
</dbReference>
<keyword evidence="4" id="KW-0489">Methyltransferase</keyword>
<dbReference type="PROSITE" id="PS51257">
    <property type="entry name" value="PROKAR_LIPOPROTEIN"/>
    <property type="match status" value="1"/>
</dbReference>
<dbReference type="InterPro" id="IPR006342">
    <property type="entry name" value="FkbM_mtfrase"/>
</dbReference>
<dbReference type="InterPro" id="IPR029063">
    <property type="entry name" value="SAM-dependent_MTases_sf"/>
</dbReference>
<dbReference type="OrthoDB" id="2128152at2759"/>
<dbReference type="EMBL" id="CAMXCT010003735">
    <property type="protein sequence ID" value="CAI4005964.1"/>
    <property type="molecule type" value="Genomic_DNA"/>
</dbReference>
<evidence type="ECO:0000313" key="5">
    <source>
        <dbReference type="Proteomes" id="UP001152797"/>
    </source>
</evidence>
<dbReference type="Pfam" id="PF05050">
    <property type="entry name" value="Methyltransf_21"/>
    <property type="match status" value="1"/>
</dbReference>
<keyword evidence="5" id="KW-1185">Reference proteome</keyword>
<comment type="caution">
    <text evidence="2">The sequence shown here is derived from an EMBL/GenBank/DDBJ whole genome shotgun (WGS) entry which is preliminary data.</text>
</comment>
<evidence type="ECO:0000313" key="2">
    <source>
        <dbReference type="EMBL" id="CAI4005964.1"/>
    </source>
</evidence>
<sequence length="352" mass="39073">MKFCLINKACGCFFLGAASCGILIQVFTRFTRPRSLFYDQKQVTTVTTNRPTPLLRVAPLPLPLEHPERPARPARPAPTALAWTPPLRSAASTVAKCELPPGGRWATVQLTGLTPFQMAVYASHDIVSSSVSFRHNWEQLDVRRFGKPGHACDIGGNIGFYTFALAKAGWNLTTFEAMPSNVALMKATLCANEELQERVDLHQVGLGDAPGRCSLMSDTINVGDGIVVCRTMQDPTKNIRAQFAFRTEFEVKRFDEVFPQGRFATLPIDFVKIDVEGFECKVFQGAHELLKQAPHIIQSEVWGTMQGCTPAEYLKLFTEAGYRVKRDAGCSMDVNLKQLPVAGQIVDYWMCH</sequence>